<gene>
    <name evidence="5" type="ORF">MCOR_14305</name>
</gene>
<dbReference type="Proteomes" id="UP000507470">
    <property type="component" value="Unassembled WGS sequence"/>
</dbReference>
<evidence type="ECO:0000313" key="5">
    <source>
        <dbReference type="EMBL" id="CAC5378058.1"/>
    </source>
</evidence>
<protein>
    <submittedName>
        <fullName evidence="5">ACTF</fullName>
    </submittedName>
</protein>
<accession>A0A6J8B2G0</accession>
<dbReference type="GO" id="GO:0016747">
    <property type="term" value="F:acyltransferase activity, transferring groups other than amino-acyl groups"/>
    <property type="evidence" value="ECO:0007669"/>
    <property type="project" value="InterPro"/>
</dbReference>
<evidence type="ECO:0000256" key="1">
    <source>
        <dbReference type="ARBA" id="ARBA00003520"/>
    </source>
</evidence>
<dbReference type="FunFam" id="3.30.420.40:FF:000050">
    <property type="entry name" value="Actin, alpha skeletal muscle"/>
    <property type="match status" value="1"/>
</dbReference>
<dbReference type="Gene3D" id="3.40.630.30">
    <property type="match status" value="1"/>
</dbReference>
<dbReference type="InterPro" id="IPR056483">
    <property type="entry name" value="Hisat_C"/>
</dbReference>
<reference evidence="5 6" key="1">
    <citation type="submission" date="2020-06" db="EMBL/GenBank/DDBJ databases">
        <authorList>
            <person name="Li R."/>
            <person name="Bekaert M."/>
        </authorList>
    </citation>
    <scope>NUCLEOTIDE SEQUENCE [LARGE SCALE GENOMIC DNA]</scope>
    <source>
        <strain evidence="6">wild</strain>
    </source>
</reference>
<comment type="function">
    <text evidence="1">Actins are highly conserved proteins that are involved in various types of cell motility and are ubiquitously expressed in all eukaryotic cells.</text>
</comment>
<dbReference type="InterPro" id="IPR043129">
    <property type="entry name" value="ATPase_NBD"/>
</dbReference>
<keyword evidence="6" id="KW-1185">Reference proteome</keyword>
<dbReference type="SUPFAM" id="SSF55729">
    <property type="entry name" value="Acyl-CoA N-acyltransferases (Nat)"/>
    <property type="match status" value="1"/>
</dbReference>
<dbReference type="OrthoDB" id="6086192at2759"/>
<dbReference type="PANTHER" id="PTHR11937">
    <property type="entry name" value="ACTIN"/>
    <property type="match status" value="1"/>
</dbReference>
<dbReference type="Pfam" id="PF24066">
    <property type="entry name" value="Hisat_C"/>
    <property type="match status" value="1"/>
</dbReference>
<sequence>MLEIGDGVTHIVPVCEGYGFKGNYVGDEAQKKTWCAFLDYPIEHGIVTNWDDMELIWQDICNRCLDVPPEEHPCLFTEPPLHPKYNREKMAQILFEKFKVPAFYVSMQGVLLSYWSGRGSAIMLEIGDGMTHIVPVCEEAATLPPICRLCCTKRTQFCNHRSNMAGLLEKLIFHRVTLDDYDKVMTIRNQEDVFDGRDRLPYQFHRIIGSTNTLAFAALLEDQFIAFSLAYVIDDGKTFVSKSSRVAKKHEGKGVMTWLLKEMVDIVKASTDVLNLASLYFYESEEKRAYHLTKSKAIAMVDRAFIEFYINRRNLVTSKENISRDTISEIELLDRQKLEDLLTLPQTSACLFQGCRVVIDLVPYRPIQTNVAYMIQTTTSMIGSYLDDANSALISFGDYSEVFRGLLYYIDVYGNVMANIEAHIQYHMEQIKNIQSKSDNIVIQIYCEKHANIDLVVNTMRKFGFGLEENNPQYCLFAEHNITHGIHLNGARGVIHASIHQ</sequence>
<dbReference type="SUPFAM" id="SSF53067">
    <property type="entry name" value="Actin-like ATPase domain"/>
    <property type="match status" value="1"/>
</dbReference>
<dbReference type="Gene3D" id="3.30.420.40">
    <property type="match status" value="2"/>
</dbReference>
<dbReference type="AlphaFoldDB" id="A0A6J8B2G0"/>
<dbReference type="PRINTS" id="PR00190">
    <property type="entry name" value="ACTIN"/>
</dbReference>
<dbReference type="Pfam" id="PF00022">
    <property type="entry name" value="Actin"/>
    <property type="match status" value="1"/>
</dbReference>
<proteinExistence type="inferred from homology"/>
<comment type="similarity">
    <text evidence="2 3">Belongs to the actin family.</text>
</comment>
<evidence type="ECO:0000313" key="6">
    <source>
        <dbReference type="Proteomes" id="UP000507470"/>
    </source>
</evidence>
<name>A0A6J8B2G0_MYTCO</name>
<dbReference type="PROSITE" id="PS51186">
    <property type="entry name" value="GNAT"/>
    <property type="match status" value="1"/>
</dbReference>
<dbReference type="SMART" id="SM00268">
    <property type="entry name" value="ACTIN"/>
    <property type="match status" value="1"/>
</dbReference>
<evidence type="ECO:0000259" key="4">
    <source>
        <dbReference type="PROSITE" id="PS51186"/>
    </source>
</evidence>
<evidence type="ECO:0000256" key="3">
    <source>
        <dbReference type="RuleBase" id="RU000487"/>
    </source>
</evidence>
<dbReference type="InterPro" id="IPR000182">
    <property type="entry name" value="GNAT_dom"/>
</dbReference>
<organism evidence="5 6">
    <name type="scientific">Mytilus coruscus</name>
    <name type="common">Sea mussel</name>
    <dbReference type="NCBI Taxonomy" id="42192"/>
    <lineage>
        <taxon>Eukaryota</taxon>
        <taxon>Metazoa</taxon>
        <taxon>Spiralia</taxon>
        <taxon>Lophotrochozoa</taxon>
        <taxon>Mollusca</taxon>
        <taxon>Bivalvia</taxon>
        <taxon>Autobranchia</taxon>
        <taxon>Pteriomorphia</taxon>
        <taxon>Mytilida</taxon>
        <taxon>Mytiloidea</taxon>
        <taxon>Mytilidae</taxon>
        <taxon>Mytilinae</taxon>
        <taxon>Mytilus</taxon>
    </lineage>
</organism>
<feature type="domain" description="N-acetyltransferase" evidence="4">
    <location>
        <begin position="171"/>
        <end position="307"/>
    </location>
</feature>
<dbReference type="Pfam" id="PF00583">
    <property type="entry name" value="Acetyltransf_1"/>
    <property type="match status" value="1"/>
</dbReference>
<dbReference type="EMBL" id="CACVKT020002486">
    <property type="protein sequence ID" value="CAC5378058.1"/>
    <property type="molecule type" value="Genomic_DNA"/>
</dbReference>
<dbReference type="InterPro" id="IPR004000">
    <property type="entry name" value="Actin"/>
</dbReference>
<dbReference type="InterPro" id="IPR016181">
    <property type="entry name" value="Acyl_CoA_acyltransferase"/>
</dbReference>
<evidence type="ECO:0000256" key="2">
    <source>
        <dbReference type="ARBA" id="ARBA00006752"/>
    </source>
</evidence>